<evidence type="ECO:0000256" key="2">
    <source>
        <dbReference type="SAM" id="SignalP"/>
    </source>
</evidence>
<dbReference type="RefSeq" id="WP_138488967.1">
    <property type="nucleotide sequence ID" value="NZ_CP040558.1"/>
</dbReference>
<feature type="chain" id="PRO_5020677386" description="Big-1 domain-containing protein" evidence="2">
    <location>
        <begin position="19"/>
        <end position="1146"/>
    </location>
</feature>
<protein>
    <recommendedName>
        <fullName evidence="3">Big-1 domain-containing protein</fullName>
    </recommendedName>
</protein>
<keyword evidence="2" id="KW-0732">Signal</keyword>
<reference evidence="4 5" key="1">
    <citation type="submission" date="2019-05" db="EMBL/GenBank/DDBJ databases">
        <title>Complete genome sequence of Pseudoalteromonas sp. 16-SW-7(T) isolated from the Okhotsk Sea, Russia.</title>
        <authorList>
            <person name="Nguyen T.H."/>
            <person name="Nedashkovskaya O.I."/>
            <person name="Kim S.-G."/>
        </authorList>
    </citation>
    <scope>NUCLEOTIDE SEQUENCE [LARGE SCALE GENOMIC DNA]</scope>
    <source>
        <strain evidence="4 5">16-SW-7</strain>
    </source>
</reference>
<dbReference type="SUPFAM" id="SSF49373">
    <property type="entry name" value="Invasin/intimin cell-adhesion fragments"/>
    <property type="match status" value="2"/>
</dbReference>
<comment type="similarity">
    <text evidence="1">Belongs to the intimin/invasin family.</text>
</comment>
<gene>
    <name evidence="4" type="ORF">FFU37_05860</name>
</gene>
<evidence type="ECO:0000313" key="4">
    <source>
        <dbReference type="EMBL" id="QCU74012.1"/>
    </source>
</evidence>
<dbReference type="InterPro" id="IPR013783">
    <property type="entry name" value="Ig-like_fold"/>
</dbReference>
<organism evidence="4 5">
    <name type="scientific">Pseudoalteromonas distincta</name>
    <dbReference type="NCBI Taxonomy" id="77608"/>
    <lineage>
        <taxon>Bacteria</taxon>
        <taxon>Pseudomonadati</taxon>
        <taxon>Pseudomonadota</taxon>
        <taxon>Gammaproteobacteria</taxon>
        <taxon>Alteromonadales</taxon>
        <taxon>Pseudoalteromonadaceae</taxon>
        <taxon>Pseudoalteromonas</taxon>
    </lineage>
</organism>
<dbReference type="EMBL" id="CP040558">
    <property type="protein sequence ID" value="QCU74012.1"/>
    <property type="molecule type" value="Genomic_DNA"/>
</dbReference>
<evidence type="ECO:0000259" key="3">
    <source>
        <dbReference type="SMART" id="SM00634"/>
    </source>
</evidence>
<dbReference type="Gene3D" id="2.60.40.10">
    <property type="entry name" value="Immunoglobulins"/>
    <property type="match status" value="2"/>
</dbReference>
<evidence type="ECO:0000313" key="5">
    <source>
        <dbReference type="Proteomes" id="UP000310065"/>
    </source>
</evidence>
<evidence type="ECO:0000256" key="1">
    <source>
        <dbReference type="ARBA" id="ARBA00010116"/>
    </source>
</evidence>
<dbReference type="InterPro" id="IPR003344">
    <property type="entry name" value="Big_1_dom"/>
</dbReference>
<dbReference type="SMART" id="SM00634">
    <property type="entry name" value="BID_1"/>
    <property type="match status" value="2"/>
</dbReference>
<accession>A0A4P9IZP4</accession>
<feature type="domain" description="Big-1" evidence="3">
    <location>
        <begin position="51"/>
        <end position="141"/>
    </location>
</feature>
<name>A0A4P9IZP4_9GAMM</name>
<feature type="signal peptide" evidence="2">
    <location>
        <begin position="1"/>
        <end position="18"/>
    </location>
</feature>
<dbReference type="KEGG" id="pdv:FFU37_05860"/>
<dbReference type="InterPro" id="IPR008964">
    <property type="entry name" value="Invasin/intimin_cell_adhesion"/>
</dbReference>
<sequence>MPLMRLLGISLLSFLLTACGGGGSLEKDGSISDGDSTTETSTYTISLKGYLKASDTESNSVTADAPLELRASLVNEDGDAVSGERITFTLADSIGLLDPVSGTVLTNTDGEASITLTAGDTAGAGIITATYINGEDTYSDSFGFASDGSENDDSSISGSIELDISILDITGSPFTAENPVSKDNKGTVTATLLDEDEPLQGQLISFTTNYTGKITPVLGTALTDASGKASVTLSSGDSKGAGQVVAIYTDESGNNITKVAGFISNGDDAPVETAEAELDIKLLQGCASNWDANRNTTSLESTYLASGCNVVNQFSSDELIDVMIKVTDTSSGDGIDGIIAELSTDLGALLPESGKALTDNFGFAILKLQPGANSGAGEVSVTAKSVTASKAFEIATAELSVEISNGLYNKLDDAGNVIDSEFVPLAAGATTVISVSIYDANGDLFVTPLDVEFTSGCVESELAVMDDTATSISGIATATYRSNGCNTTQGDTVTATVLTGGTSKVVTVNVPVSAAAVSSIEFVEASENVIALKGTGGVSRKEISQLTFKLTDEIGNTAKQKRLDFRLSSTNGGISLSEVTDATGYSHASVSTDSEGLARIQVNSGFVPQAVRVQACYIPDDLIPTDQNDNVTCWKELYDECLLDDAERDVNVSCPTGELSLVSLDEQVITVSDLVSISSGLPDGNSFTAAPTNFNIEALNYTGDIEEVNVYLADHFNNPVPDGTSVYLTTEGGAIGTIDGTEFNAQLECNTVDGQCVAQWRSQNPKPFTDAKWGNTINSINPKTNELNCDLYFGSAAPCMAGILNAAFNENGVPLGGRATVLVTAKGQESFIDINGNGRFDTNEYYSGYDLTEAFIDHNENGVYDGLAGIYDPVTATVIKAADNCQEGDSDDPCSPENTNAGHFEENWDIDLNGMHTLADGKYNGLVCKAEATTPTDGDTFESLCTKELVDIRDSFEIIMSGSTAYSRFVVTKDELRNRFADALAETTEDDPDVFTENAMQLARDIEECNLIRRFPAAEENLKGPRVLDLEETADTSYCDVRNINLTTADSGVELAALTFAVYYSDIYNNPMPAGTSVAISADNGEYSGTDGFDIRNSNATFAFGEALSISREAEGNDKTEGFLTVEFTTGKGNISTAQIAISDDS</sequence>
<proteinExistence type="inferred from homology"/>
<dbReference type="Proteomes" id="UP000310065">
    <property type="component" value="Chromosome L1"/>
</dbReference>
<dbReference type="GeneID" id="88775169"/>
<feature type="domain" description="Big-1" evidence="3">
    <location>
        <begin position="165"/>
        <end position="258"/>
    </location>
</feature>
<dbReference type="AlphaFoldDB" id="A0A4P9IZP4"/>
<dbReference type="PROSITE" id="PS51257">
    <property type="entry name" value="PROKAR_LIPOPROTEIN"/>
    <property type="match status" value="1"/>
</dbReference>